<dbReference type="HOGENOM" id="CLU_603514_0_0_1"/>
<sequence>MTSVTCTCPLADYQMMVADNGKPICTMTNIAKGLGHSIRGQKDDSRFAETVKAYPSRFTSSAGISGYQLLNWSNRFHRQGLVEMTHEFLCTSGNGPLFWPDENENEYEDSLRYPEHRNETFEEMVRLFFKINDNQRAKQKRLSRSRRASQVHGQILNADSMDGRLPIRDVLAEEPMPRPTKSPDDLNVDSPSQRRPTNNPRRRVKRRRDHRGSWLFDAYSDRGHDRTSAGPSHRREQAPTDELTERPRDAENATMTDPLTQSNVEMENTTHNRAADGPLQPMNIGRASEGQAGADHDNRALWPSSGQSREVPQSRQALMRGPSEPPAQPVEERASPTPEPKTSPILAPTTPAVIHGVHIIISVQTFPWLNQIWYPRRDFFQYTLKTLFEDLPWQEPFYKVIMLLEFPGGVIIEDVQRDDEMGFRIVLARFEQKIETLRMCYAAPDKDVVLEVSLEPVGRYQEPSERVRALLGRHIR</sequence>
<feature type="compositionally biased region" description="Basic and acidic residues" evidence="1">
    <location>
        <begin position="161"/>
        <end position="171"/>
    </location>
</feature>
<organism evidence="2 3">
    <name type="scientific">Fusarium vanettenii (strain ATCC MYA-4622 / CBS 123669 / FGSC 9596 / NRRL 45880 / 77-13-4)</name>
    <name type="common">Fusarium solani subsp. pisi</name>
    <dbReference type="NCBI Taxonomy" id="660122"/>
    <lineage>
        <taxon>Eukaryota</taxon>
        <taxon>Fungi</taxon>
        <taxon>Dikarya</taxon>
        <taxon>Ascomycota</taxon>
        <taxon>Pezizomycotina</taxon>
        <taxon>Sordariomycetes</taxon>
        <taxon>Hypocreomycetidae</taxon>
        <taxon>Hypocreales</taxon>
        <taxon>Nectriaceae</taxon>
        <taxon>Fusarium</taxon>
        <taxon>Fusarium solani species complex</taxon>
        <taxon>Fusarium vanettenii</taxon>
    </lineage>
</organism>
<feature type="compositionally biased region" description="Polar residues" evidence="1">
    <location>
        <begin position="304"/>
        <end position="316"/>
    </location>
</feature>
<feature type="compositionally biased region" description="Basic and acidic residues" evidence="1">
    <location>
        <begin position="219"/>
        <end position="251"/>
    </location>
</feature>
<feature type="compositionally biased region" description="Basic residues" evidence="1">
    <location>
        <begin position="200"/>
        <end position="210"/>
    </location>
</feature>
<dbReference type="EMBL" id="GG698904">
    <property type="protein sequence ID" value="EEU42903.1"/>
    <property type="molecule type" value="Genomic_DNA"/>
</dbReference>
<evidence type="ECO:0000313" key="2">
    <source>
        <dbReference type="EMBL" id="EEU42903.1"/>
    </source>
</evidence>
<gene>
    <name evidence="2" type="ORF">NECHADRAFT_84241</name>
</gene>
<dbReference type="OMA" id="KSEWRCS"/>
<protein>
    <submittedName>
        <fullName evidence="2">Uncharacterized protein</fullName>
    </submittedName>
</protein>
<dbReference type="InParanoid" id="C7Z039"/>
<proteinExistence type="predicted"/>
<evidence type="ECO:0000256" key="1">
    <source>
        <dbReference type="SAM" id="MobiDB-lite"/>
    </source>
</evidence>
<dbReference type="eggNOG" id="ENOG502RJ82">
    <property type="taxonomic scope" value="Eukaryota"/>
</dbReference>
<dbReference type="OrthoDB" id="5088000at2759"/>
<keyword evidence="3" id="KW-1185">Reference proteome</keyword>
<name>C7Z039_FUSV7</name>
<dbReference type="GeneID" id="9667510"/>
<dbReference type="VEuPathDB" id="FungiDB:NECHADRAFT_84241"/>
<reference evidence="2 3" key="1">
    <citation type="journal article" date="2009" name="PLoS Genet.">
        <title>The genome of Nectria haematococca: contribution of supernumerary chromosomes to gene expansion.</title>
        <authorList>
            <person name="Coleman J.J."/>
            <person name="Rounsley S.D."/>
            <person name="Rodriguez-Carres M."/>
            <person name="Kuo A."/>
            <person name="Wasmann C.C."/>
            <person name="Grimwood J."/>
            <person name="Schmutz J."/>
            <person name="Taga M."/>
            <person name="White G.J."/>
            <person name="Zhou S."/>
            <person name="Schwartz D.C."/>
            <person name="Freitag M."/>
            <person name="Ma L.J."/>
            <person name="Danchin E.G."/>
            <person name="Henrissat B."/>
            <person name="Coutinho P.M."/>
            <person name="Nelson D.R."/>
            <person name="Straney D."/>
            <person name="Napoli C.A."/>
            <person name="Barker B.M."/>
            <person name="Gribskov M."/>
            <person name="Rep M."/>
            <person name="Kroken S."/>
            <person name="Molnar I."/>
            <person name="Rensing C."/>
            <person name="Kennell J.C."/>
            <person name="Zamora J."/>
            <person name="Farman M.L."/>
            <person name="Selker E.U."/>
            <person name="Salamov A."/>
            <person name="Shapiro H."/>
            <person name="Pangilinan J."/>
            <person name="Lindquist E."/>
            <person name="Lamers C."/>
            <person name="Grigoriev I.V."/>
            <person name="Geiser D.M."/>
            <person name="Covert S.F."/>
            <person name="Temporini E."/>
            <person name="Vanetten H.D."/>
        </authorList>
    </citation>
    <scope>NUCLEOTIDE SEQUENCE [LARGE SCALE GENOMIC DNA]</scope>
    <source>
        <strain evidence="3">ATCC MYA-4622 / CBS 123669 / FGSC 9596 / NRRL 45880 / 77-13-4</strain>
    </source>
</reference>
<dbReference type="Proteomes" id="UP000005206">
    <property type="component" value="Chromosome 8"/>
</dbReference>
<accession>C7Z039</accession>
<feature type="compositionally biased region" description="Polar residues" evidence="1">
    <location>
        <begin position="253"/>
        <end position="267"/>
    </location>
</feature>
<dbReference type="RefSeq" id="XP_003048616.1">
    <property type="nucleotide sequence ID" value="XM_003048570.1"/>
</dbReference>
<evidence type="ECO:0000313" key="3">
    <source>
        <dbReference type="Proteomes" id="UP000005206"/>
    </source>
</evidence>
<feature type="compositionally biased region" description="Basic residues" evidence="1">
    <location>
        <begin position="138"/>
        <end position="149"/>
    </location>
</feature>
<dbReference type="KEGG" id="nhe:NECHADRAFT_84241"/>
<feature type="region of interest" description="Disordered" evidence="1">
    <location>
        <begin position="138"/>
        <end position="347"/>
    </location>
</feature>
<dbReference type="AlphaFoldDB" id="C7Z039"/>